<gene>
    <name evidence="1" type="ORF">SM124_05135</name>
</gene>
<dbReference type="Gene3D" id="3.30.460.10">
    <property type="entry name" value="Beta Polymerase, domain 2"/>
    <property type="match status" value="1"/>
</dbReference>
<reference evidence="1 2" key="1">
    <citation type="submission" date="2023-11" db="EMBL/GenBank/DDBJ databases">
        <title>Bacillus jintuensis, isolated from a mudflat on the Beibu Gulf coast.</title>
        <authorList>
            <person name="Li M."/>
        </authorList>
    </citation>
    <scope>NUCLEOTIDE SEQUENCE [LARGE SCALE GENOMIC DNA]</scope>
    <source>
        <strain evidence="1 2">31A1R</strain>
        <plasmid evidence="1">unnamed</plasmid>
    </source>
</reference>
<dbReference type="EMBL" id="JAXOFX010000002">
    <property type="protein sequence ID" value="MDZ5471122.1"/>
    <property type="molecule type" value="Genomic_DNA"/>
</dbReference>
<comment type="caution">
    <text evidence="1">The sequence shown here is derived from an EMBL/GenBank/DDBJ whole genome shotgun (WGS) entry which is preliminary data.</text>
</comment>
<dbReference type="PANTHER" id="PTHR34822">
    <property type="entry name" value="GRPB DOMAIN PROTEIN (AFU_ORTHOLOGUE AFUA_1G01530)"/>
    <property type="match status" value="1"/>
</dbReference>
<sequence length="180" mass="20917">MSETKRIVEVVPYTKEWKRLYENAEIELKNVFRTTDVTFHHIGSTSVEGLSAKPIIDILAEAADINLFDKHSPELEQIGYFGKGENGIPGRRYFHKVKDGNEAHRLVHLHAFEKGNPEINRHLIFRDFLRAHPEARNEYSEVKERAAKMYRESIDDYIEAKTPIIQELEKKALIWSQGSK</sequence>
<evidence type="ECO:0000313" key="1">
    <source>
        <dbReference type="EMBL" id="MDZ5471122.1"/>
    </source>
</evidence>
<dbReference type="Pfam" id="PF04229">
    <property type="entry name" value="GrpB"/>
    <property type="match status" value="1"/>
</dbReference>
<dbReference type="Proteomes" id="UP001290455">
    <property type="component" value="Unassembled WGS sequence"/>
</dbReference>
<accession>A0ABU5IVD4</accession>
<geneLocation type="plasmid" evidence="1">
    <name>unnamed</name>
</geneLocation>
<organism evidence="1 2">
    <name type="scientific">Robertmurraya mangrovi</name>
    <dbReference type="NCBI Taxonomy" id="3098077"/>
    <lineage>
        <taxon>Bacteria</taxon>
        <taxon>Bacillati</taxon>
        <taxon>Bacillota</taxon>
        <taxon>Bacilli</taxon>
        <taxon>Bacillales</taxon>
        <taxon>Bacillaceae</taxon>
        <taxon>Robertmurraya</taxon>
    </lineage>
</organism>
<keyword evidence="1" id="KW-0614">Plasmid</keyword>
<proteinExistence type="predicted"/>
<dbReference type="PANTHER" id="PTHR34822:SF1">
    <property type="entry name" value="GRPB FAMILY PROTEIN"/>
    <property type="match status" value="1"/>
</dbReference>
<dbReference type="RefSeq" id="WP_322445194.1">
    <property type="nucleotide sequence ID" value="NZ_JAXOFX010000002.1"/>
</dbReference>
<dbReference type="InterPro" id="IPR043519">
    <property type="entry name" value="NT_sf"/>
</dbReference>
<dbReference type="InterPro" id="IPR007344">
    <property type="entry name" value="GrpB/CoaE"/>
</dbReference>
<protein>
    <submittedName>
        <fullName evidence="1">GrpB family protein</fullName>
    </submittedName>
</protein>
<dbReference type="SUPFAM" id="SSF81301">
    <property type="entry name" value="Nucleotidyltransferase"/>
    <property type="match status" value="1"/>
</dbReference>
<keyword evidence="2" id="KW-1185">Reference proteome</keyword>
<name>A0ABU5IVD4_9BACI</name>
<evidence type="ECO:0000313" key="2">
    <source>
        <dbReference type="Proteomes" id="UP001290455"/>
    </source>
</evidence>